<sequence>MFMIETTPLGILLIIAVMTVVTIATRWLGSFLMEHIPLSPRTERFIAAMASSVLIAVVVPMAVAGDWGARAALITTGALVLISGRILPAIAAGLGAAALVRYLY</sequence>
<dbReference type="EMBL" id="JALJYF010000002">
    <property type="protein sequence ID" value="MCP1728068.1"/>
    <property type="molecule type" value="Genomic_DNA"/>
</dbReference>
<keyword evidence="1" id="KW-1133">Transmembrane helix</keyword>
<dbReference type="RefSeq" id="WP_253449514.1">
    <property type="nucleotide sequence ID" value="NZ_JALJYF010000002.1"/>
</dbReference>
<feature type="transmembrane region" description="Helical" evidence="1">
    <location>
        <begin position="71"/>
        <end position="100"/>
    </location>
</feature>
<dbReference type="InterPro" id="IPR008407">
    <property type="entry name" value="Brnchd-chn_aa_trnsp_AzlD"/>
</dbReference>
<evidence type="ECO:0000256" key="1">
    <source>
        <dbReference type="SAM" id="Phobius"/>
    </source>
</evidence>
<protein>
    <submittedName>
        <fullName evidence="2">Membrane protein</fullName>
    </submittedName>
</protein>
<name>A0ABT1G9S9_9GAMM</name>
<comment type="caution">
    <text evidence="2">The sequence shown here is derived from an EMBL/GenBank/DDBJ whole genome shotgun (WGS) entry which is preliminary data.</text>
</comment>
<feature type="transmembrane region" description="Helical" evidence="1">
    <location>
        <begin position="12"/>
        <end position="33"/>
    </location>
</feature>
<evidence type="ECO:0000313" key="3">
    <source>
        <dbReference type="Proteomes" id="UP001523550"/>
    </source>
</evidence>
<feature type="transmembrane region" description="Helical" evidence="1">
    <location>
        <begin position="45"/>
        <end position="65"/>
    </location>
</feature>
<proteinExistence type="predicted"/>
<dbReference type="Pfam" id="PF05437">
    <property type="entry name" value="AzlD"/>
    <property type="match status" value="1"/>
</dbReference>
<dbReference type="Proteomes" id="UP001523550">
    <property type="component" value="Unassembled WGS sequence"/>
</dbReference>
<evidence type="ECO:0000313" key="2">
    <source>
        <dbReference type="EMBL" id="MCP1728068.1"/>
    </source>
</evidence>
<accession>A0ABT1G9S9</accession>
<gene>
    <name evidence="2" type="ORF">J2T60_002068</name>
</gene>
<organism evidence="2 3">
    <name type="scientific">Natronospira proteinivora</name>
    <dbReference type="NCBI Taxonomy" id="1807133"/>
    <lineage>
        <taxon>Bacteria</taxon>
        <taxon>Pseudomonadati</taxon>
        <taxon>Pseudomonadota</taxon>
        <taxon>Gammaproteobacteria</taxon>
        <taxon>Natronospirales</taxon>
        <taxon>Natronospiraceae</taxon>
        <taxon>Natronospira</taxon>
    </lineage>
</organism>
<keyword evidence="1" id="KW-0472">Membrane</keyword>
<keyword evidence="1" id="KW-0812">Transmembrane</keyword>
<reference evidence="2 3" key="1">
    <citation type="submission" date="2022-03" db="EMBL/GenBank/DDBJ databases">
        <title>Genomic Encyclopedia of Type Strains, Phase III (KMG-III): the genomes of soil and plant-associated and newly described type strains.</title>
        <authorList>
            <person name="Whitman W."/>
        </authorList>
    </citation>
    <scope>NUCLEOTIDE SEQUENCE [LARGE SCALE GENOMIC DNA]</scope>
    <source>
        <strain evidence="2 3">BSker1</strain>
    </source>
</reference>
<keyword evidence="3" id="KW-1185">Reference proteome</keyword>